<name>A0AAC9WFN0_9CLOT</name>
<proteinExistence type="predicted"/>
<evidence type="ECO:0000313" key="2">
    <source>
        <dbReference type="EMBL" id="AOY76466.1"/>
    </source>
</evidence>
<dbReference type="RefSeq" id="WP_070968065.1">
    <property type="nucleotide sequence ID" value="NZ_CP017603.1"/>
</dbReference>
<evidence type="ECO:0000256" key="1">
    <source>
        <dbReference type="SAM" id="Coils"/>
    </source>
</evidence>
<dbReference type="KEGG" id="cfm:BJL90_11535"/>
<reference evidence="2 4" key="1">
    <citation type="submission" date="2016-10" db="EMBL/GenBank/DDBJ databases">
        <title>Complete Genome Sequence of Acetogen Clostridium formicoaceticum ATCC 27076.</title>
        <authorList>
            <person name="Bao T."/>
            <person name="Cheng C."/>
            <person name="Zhao J."/>
            <person name="Yang S.-T."/>
            <person name="Wang J."/>
            <person name="Wang M."/>
        </authorList>
    </citation>
    <scope>NUCLEOTIDE SEQUENCE [LARGE SCALE GENOMIC DNA]</scope>
    <source>
        <strain evidence="2 4">ATCC 27076</strain>
    </source>
</reference>
<dbReference type="EMBL" id="CP017603">
    <property type="protein sequence ID" value="AOY76466.1"/>
    <property type="molecule type" value="Genomic_DNA"/>
</dbReference>
<gene>
    <name evidence="2" type="ORF">BJL90_11535</name>
    <name evidence="3" type="ORF">CLFO_12150</name>
</gene>
<keyword evidence="4" id="KW-1185">Reference proteome</keyword>
<sequence>MLNSEYKKEAIARLGQASNHYQQTYNNTMDEIVSLHDKRIDAAKVIKDVEKFINSLANTPKDYEKTIIDIKVNRQKFEAEVHRLELESKQANKVSGGIVQERLYLHWQVLSVRP</sequence>
<evidence type="ECO:0000313" key="3">
    <source>
        <dbReference type="EMBL" id="ARE86864.1"/>
    </source>
</evidence>
<dbReference type="AlphaFoldDB" id="A0AAC9WFN0"/>
<dbReference type="Proteomes" id="UP000192478">
    <property type="component" value="Chromosome"/>
</dbReference>
<reference evidence="3 5" key="2">
    <citation type="submission" date="2017-03" db="EMBL/GenBank/DDBJ databases">
        <title>Complete sequence of Clostridium formicaceticum DSM 92.</title>
        <authorList>
            <person name="Poehlein A."/>
            <person name="Karl M."/>
            <person name="Bengelsdorf F.R."/>
            <person name="Duerre P."/>
            <person name="Daniel R."/>
        </authorList>
    </citation>
    <scope>NUCLEOTIDE SEQUENCE [LARGE SCALE GENOMIC DNA]</scope>
    <source>
        <strain evidence="3 5">DSM 92</strain>
    </source>
</reference>
<dbReference type="Proteomes" id="UP000177894">
    <property type="component" value="Chromosome"/>
</dbReference>
<dbReference type="EMBL" id="CP020559">
    <property type="protein sequence ID" value="ARE86864.1"/>
    <property type="molecule type" value="Genomic_DNA"/>
</dbReference>
<evidence type="ECO:0000313" key="5">
    <source>
        <dbReference type="Proteomes" id="UP000192478"/>
    </source>
</evidence>
<accession>A0AAC9WFN0</accession>
<keyword evidence="1" id="KW-0175">Coiled coil</keyword>
<evidence type="ECO:0000313" key="4">
    <source>
        <dbReference type="Proteomes" id="UP000177894"/>
    </source>
</evidence>
<protein>
    <submittedName>
        <fullName evidence="3">Uncharacterized protein</fullName>
    </submittedName>
</protein>
<organism evidence="3 5">
    <name type="scientific">Clostridium formicaceticum</name>
    <dbReference type="NCBI Taxonomy" id="1497"/>
    <lineage>
        <taxon>Bacteria</taxon>
        <taxon>Bacillati</taxon>
        <taxon>Bacillota</taxon>
        <taxon>Clostridia</taxon>
        <taxon>Eubacteriales</taxon>
        <taxon>Clostridiaceae</taxon>
        <taxon>Clostridium</taxon>
    </lineage>
</organism>
<feature type="coiled-coil region" evidence="1">
    <location>
        <begin position="67"/>
        <end position="94"/>
    </location>
</feature>